<dbReference type="InterPro" id="IPR000835">
    <property type="entry name" value="HTH_MarR-typ"/>
</dbReference>
<dbReference type="OrthoDB" id="165131at2"/>
<evidence type="ECO:0000259" key="1">
    <source>
        <dbReference type="PROSITE" id="PS50995"/>
    </source>
</evidence>
<dbReference type="GO" id="GO:0006950">
    <property type="term" value="P:response to stress"/>
    <property type="evidence" value="ECO:0007669"/>
    <property type="project" value="TreeGrafter"/>
</dbReference>
<dbReference type="Gene3D" id="1.10.10.10">
    <property type="entry name" value="Winged helix-like DNA-binding domain superfamily/Winged helix DNA-binding domain"/>
    <property type="match status" value="1"/>
</dbReference>
<dbReference type="InterPro" id="IPR036388">
    <property type="entry name" value="WH-like_DNA-bd_sf"/>
</dbReference>
<dbReference type="GO" id="GO:0003700">
    <property type="term" value="F:DNA-binding transcription factor activity"/>
    <property type="evidence" value="ECO:0007669"/>
    <property type="project" value="InterPro"/>
</dbReference>
<dbReference type="SUPFAM" id="SSF46785">
    <property type="entry name" value="Winged helix' DNA-binding domain"/>
    <property type="match status" value="1"/>
</dbReference>
<dbReference type="PANTHER" id="PTHR33164">
    <property type="entry name" value="TRANSCRIPTIONAL REGULATOR, MARR FAMILY"/>
    <property type="match status" value="1"/>
</dbReference>
<dbReference type="InterPro" id="IPR039422">
    <property type="entry name" value="MarR/SlyA-like"/>
</dbReference>
<feature type="domain" description="HTH marR-type" evidence="1">
    <location>
        <begin position="6"/>
        <end position="137"/>
    </location>
</feature>
<dbReference type="AlphaFoldDB" id="A0A346AYU7"/>
<keyword evidence="3" id="KW-1185">Reference proteome</keyword>
<proteinExistence type="predicted"/>
<accession>A0A346AYU7</accession>
<dbReference type="SMART" id="SM00347">
    <property type="entry name" value="HTH_MARR"/>
    <property type="match status" value="1"/>
</dbReference>
<gene>
    <name evidence="2" type="ORF">DKB62_05360</name>
</gene>
<evidence type="ECO:0000313" key="3">
    <source>
        <dbReference type="Proteomes" id="UP000254337"/>
    </source>
</evidence>
<dbReference type="PRINTS" id="PR00598">
    <property type="entry name" value="HTHMARR"/>
</dbReference>
<evidence type="ECO:0000313" key="2">
    <source>
        <dbReference type="EMBL" id="AXL21040.1"/>
    </source>
</evidence>
<organism evidence="2 3">
    <name type="scientific">Megasphaera stantonii</name>
    <dbReference type="NCBI Taxonomy" id="2144175"/>
    <lineage>
        <taxon>Bacteria</taxon>
        <taxon>Bacillati</taxon>
        <taxon>Bacillota</taxon>
        <taxon>Negativicutes</taxon>
        <taxon>Veillonellales</taxon>
        <taxon>Veillonellaceae</taxon>
        <taxon>Megasphaera</taxon>
    </lineage>
</organism>
<reference evidence="2 3" key="1">
    <citation type="submission" date="2018-05" db="EMBL/GenBank/DDBJ databases">
        <title>Complete genome sequence of Megasphaera sp. AJH120T, isolated from the ceca of a chicken.</title>
        <authorList>
            <person name="Maki J."/>
            <person name="Looft T."/>
        </authorList>
    </citation>
    <scope>NUCLEOTIDE SEQUENCE [LARGE SCALE GENOMIC DNA]</scope>
    <source>
        <strain evidence="2 3">AJH120</strain>
    </source>
</reference>
<dbReference type="Proteomes" id="UP000254337">
    <property type="component" value="Chromosome"/>
</dbReference>
<dbReference type="PROSITE" id="PS50995">
    <property type="entry name" value="HTH_MARR_2"/>
    <property type="match status" value="1"/>
</dbReference>
<dbReference type="InterPro" id="IPR036390">
    <property type="entry name" value="WH_DNA-bd_sf"/>
</dbReference>
<dbReference type="PANTHER" id="PTHR33164:SF105">
    <property type="entry name" value="TRANSCRIPTIONAL REPRESSOR PROTEIN-RELATED"/>
    <property type="match status" value="1"/>
</dbReference>
<dbReference type="RefSeq" id="WP_107196227.1">
    <property type="nucleotide sequence ID" value="NZ_CP029462.1"/>
</dbReference>
<dbReference type="KEGG" id="meg:DKB62_05360"/>
<name>A0A346AYU7_9FIRM</name>
<protein>
    <submittedName>
        <fullName evidence="2">MarR family transcriptional regulator</fullName>
    </submittedName>
</protein>
<dbReference type="Pfam" id="PF01047">
    <property type="entry name" value="MarR"/>
    <property type="match status" value="1"/>
</dbReference>
<dbReference type="EMBL" id="CP029462">
    <property type="protein sequence ID" value="AXL21040.1"/>
    <property type="molecule type" value="Genomic_DNA"/>
</dbReference>
<sequence length="141" mass="15615">MKRSISPCFCINLRRAAGVLSDFYDKSLSKAQLTTSQFSLMKSLSRIQPCTVTALADEMGLERTTLVRTIKPLADRGLIHNLAPAKNRNKLLSLTEDGDALMEYAASLWEEAQGAVKAYMGAEQIETLMQLLARLEEFGES</sequence>